<dbReference type="EMBL" id="JACVVX010000015">
    <property type="protein sequence ID" value="MBD0417488.1"/>
    <property type="molecule type" value="Genomic_DNA"/>
</dbReference>
<evidence type="ECO:0000313" key="1">
    <source>
        <dbReference type="EMBL" id="MBD0417488.1"/>
    </source>
</evidence>
<accession>A0A8J6PZ64</accession>
<dbReference type="Gene3D" id="6.10.250.730">
    <property type="match status" value="1"/>
</dbReference>
<gene>
    <name evidence="1" type="ORF">ICI42_22905</name>
</gene>
<reference evidence="1" key="1">
    <citation type="submission" date="2020-09" db="EMBL/GenBank/DDBJ databases">
        <title>Genome seq and assembly of Tianweitania sp.</title>
        <authorList>
            <person name="Chhetri G."/>
        </authorList>
    </citation>
    <scope>NUCLEOTIDE SEQUENCE</scope>
    <source>
        <strain evidence="1">Rool2</strain>
    </source>
</reference>
<dbReference type="InterPro" id="IPR010385">
    <property type="entry name" value="DUF982"/>
</dbReference>
<name>A0A8J6PZ64_9HYPH</name>
<proteinExistence type="predicted"/>
<dbReference type="Pfam" id="PF06169">
    <property type="entry name" value="DUF982"/>
    <property type="match status" value="1"/>
</dbReference>
<keyword evidence="2" id="KW-1185">Reference proteome</keyword>
<dbReference type="Proteomes" id="UP000643405">
    <property type="component" value="Unassembled WGS sequence"/>
</dbReference>
<sequence length="77" mass="8473">MDDGWFDEPVSVMIEGASKIRNVSSAREAAECLLFRWPSTGGRSHHAARKACLAVLEGQKKSIVARRAFAKPRMKAS</sequence>
<dbReference type="RefSeq" id="WP_188166928.1">
    <property type="nucleotide sequence ID" value="NZ_JACVVX010000015.1"/>
</dbReference>
<comment type="caution">
    <text evidence="1">The sequence shown here is derived from an EMBL/GenBank/DDBJ whole genome shotgun (WGS) entry which is preliminary data.</text>
</comment>
<organism evidence="1 2">
    <name type="scientific">Oryzicola mucosus</name>
    <dbReference type="NCBI Taxonomy" id="2767425"/>
    <lineage>
        <taxon>Bacteria</taxon>
        <taxon>Pseudomonadati</taxon>
        <taxon>Pseudomonadota</taxon>
        <taxon>Alphaproteobacteria</taxon>
        <taxon>Hyphomicrobiales</taxon>
        <taxon>Phyllobacteriaceae</taxon>
        <taxon>Oryzicola</taxon>
    </lineage>
</organism>
<protein>
    <submittedName>
        <fullName evidence="1">DUF982 domain-containing protein</fullName>
    </submittedName>
</protein>
<dbReference type="AlphaFoldDB" id="A0A8J6PZ64"/>
<evidence type="ECO:0000313" key="2">
    <source>
        <dbReference type="Proteomes" id="UP000643405"/>
    </source>
</evidence>